<evidence type="ECO:0000313" key="2">
    <source>
        <dbReference type="EMBL" id="TFK51179.1"/>
    </source>
</evidence>
<evidence type="ECO:0000256" key="1">
    <source>
        <dbReference type="SAM" id="MobiDB-lite"/>
    </source>
</evidence>
<feature type="region of interest" description="Disordered" evidence="1">
    <location>
        <begin position="1"/>
        <end position="73"/>
    </location>
</feature>
<sequence>MHHVQGNQTPSTPQTSGNVAALPWTQPPLADSLPPFVPPLRAPQIQHAQSSQPSCTSTTQASGNVAALPRTQPLQSYEDFQLNPGILRYKKHRNLGTR</sequence>
<keyword evidence="3" id="KW-1185">Reference proteome</keyword>
<gene>
    <name evidence="2" type="ORF">OE88DRAFT_1658965</name>
</gene>
<accession>A0A5C3N0B8</accession>
<dbReference type="AlphaFoldDB" id="A0A5C3N0B8"/>
<organism evidence="2 3">
    <name type="scientific">Heliocybe sulcata</name>
    <dbReference type="NCBI Taxonomy" id="5364"/>
    <lineage>
        <taxon>Eukaryota</taxon>
        <taxon>Fungi</taxon>
        <taxon>Dikarya</taxon>
        <taxon>Basidiomycota</taxon>
        <taxon>Agaricomycotina</taxon>
        <taxon>Agaricomycetes</taxon>
        <taxon>Gloeophyllales</taxon>
        <taxon>Gloeophyllaceae</taxon>
        <taxon>Heliocybe</taxon>
    </lineage>
</organism>
<protein>
    <submittedName>
        <fullName evidence="2">Uncharacterized protein</fullName>
    </submittedName>
</protein>
<feature type="compositionally biased region" description="Low complexity" evidence="1">
    <location>
        <begin position="49"/>
        <end position="62"/>
    </location>
</feature>
<reference evidence="2 3" key="1">
    <citation type="journal article" date="2019" name="Nat. Ecol. Evol.">
        <title>Megaphylogeny resolves global patterns of mushroom evolution.</title>
        <authorList>
            <person name="Varga T."/>
            <person name="Krizsan K."/>
            <person name="Foldi C."/>
            <person name="Dima B."/>
            <person name="Sanchez-Garcia M."/>
            <person name="Sanchez-Ramirez S."/>
            <person name="Szollosi G.J."/>
            <person name="Szarkandi J.G."/>
            <person name="Papp V."/>
            <person name="Albert L."/>
            <person name="Andreopoulos W."/>
            <person name="Angelini C."/>
            <person name="Antonin V."/>
            <person name="Barry K.W."/>
            <person name="Bougher N.L."/>
            <person name="Buchanan P."/>
            <person name="Buyck B."/>
            <person name="Bense V."/>
            <person name="Catcheside P."/>
            <person name="Chovatia M."/>
            <person name="Cooper J."/>
            <person name="Damon W."/>
            <person name="Desjardin D."/>
            <person name="Finy P."/>
            <person name="Geml J."/>
            <person name="Haridas S."/>
            <person name="Hughes K."/>
            <person name="Justo A."/>
            <person name="Karasinski D."/>
            <person name="Kautmanova I."/>
            <person name="Kiss B."/>
            <person name="Kocsube S."/>
            <person name="Kotiranta H."/>
            <person name="LaButti K.M."/>
            <person name="Lechner B.E."/>
            <person name="Liimatainen K."/>
            <person name="Lipzen A."/>
            <person name="Lukacs Z."/>
            <person name="Mihaltcheva S."/>
            <person name="Morgado L.N."/>
            <person name="Niskanen T."/>
            <person name="Noordeloos M.E."/>
            <person name="Ohm R.A."/>
            <person name="Ortiz-Santana B."/>
            <person name="Ovrebo C."/>
            <person name="Racz N."/>
            <person name="Riley R."/>
            <person name="Savchenko A."/>
            <person name="Shiryaev A."/>
            <person name="Soop K."/>
            <person name="Spirin V."/>
            <person name="Szebenyi C."/>
            <person name="Tomsovsky M."/>
            <person name="Tulloss R.E."/>
            <person name="Uehling J."/>
            <person name="Grigoriev I.V."/>
            <person name="Vagvolgyi C."/>
            <person name="Papp T."/>
            <person name="Martin F.M."/>
            <person name="Miettinen O."/>
            <person name="Hibbett D.S."/>
            <person name="Nagy L.G."/>
        </authorList>
    </citation>
    <scope>NUCLEOTIDE SEQUENCE [LARGE SCALE GENOMIC DNA]</scope>
    <source>
        <strain evidence="2 3">OMC1185</strain>
    </source>
</reference>
<feature type="compositionally biased region" description="Polar residues" evidence="1">
    <location>
        <begin position="1"/>
        <end position="18"/>
    </location>
</feature>
<evidence type="ECO:0000313" key="3">
    <source>
        <dbReference type="Proteomes" id="UP000305948"/>
    </source>
</evidence>
<dbReference type="Proteomes" id="UP000305948">
    <property type="component" value="Unassembled WGS sequence"/>
</dbReference>
<name>A0A5C3N0B8_9AGAM</name>
<proteinExistence type="predicted"/>
<dbReference type="EMBL" id="ML213511">
    <property type="protein sequence ID" value="TFK51179.1"/>
    <property type="molecule type" value="Genomic_DNA"/>
</dbReference>